<dbReference type="InterPro" id="IPR040154">
    <property type="entry name" value="Biotinidase/VNN"/>
</dbReference>
<dbReference type="Pfam" id="PF00795">
    <property type="entry name" value="CN_hydrolase"/>
    <property type="match status" value="1"/>
</dbReference>
<gene>
    <name evidence="7" type="primary">724312</name>
    <name evidence="9" type="synonym">LOC724312</name>
</gene>
<reference evidence="7" key="1">
    <citation type="submission" date="2021-01" db="UniProtKB">
        <authorList>
            <consortium name="EnsemblMetazoa"/>
        </authorList>
    </citation>
    <scope>IDENTIFICATION</scope>
    <source>
        <strain evidence="7">DH4</strain>
    </source>
</reference>
<dbReference type="InterPro" id="IPR012101">
    <property type="entry name" value="Biotinidase-like_euk"/>
</dbReference>
<evidence type="ECO:0000256" key="3">
    <source>
        <dbReference type="ARBA" id="ARBA00022801"/>
    </source>
</evidence>
<accession>A0A7M7FXM9</accession>
<dbReference type="SUPFAM" id="SSF56317">
    <property type="entry name" value="Carbon-nitrogen hydrolase"/>
    <property type="match status" value="1"/>
</dbReference>
<sequence>MRRKVIVLGFLLFQILYQISGEKLSDYYTAAVVEYSPIYIKNDVKLTYEKNTDEYINYIERASKQNADIIVFPEDGLASFSMPIFHEYNDWTTVVPSSQENYIPCTESRINGIIEAVKRLSCAARDNRIYVVINVGEKRFDEKDGTWHYHNTNIVFDRIGKIIARYRKVHLALEGKYESSVPPDLVTFDTDFGVRFGVITCFDMLFEEPALNLTRIEGISNIVYPTAWLSEVPFITAIQIHSGWAYGENVNVLSAGYNKPEFGSVGSGIYLGRNGIINVTMSTNPKERLLVSRVPKTPKKIETREKYITSQFYSKRNLHTSDIDSIKLKHDHVTWFNSTLVNNSMNETICYGNFCCDFLIRTNTIDPSTYYHAVVYNGIHVFEKILEAGVRLCAVIQCSNETLRSCTSVYPSDTTFSTLKITARFDDYSKIVVTPTVIDSSLIPFQHWSYDEQMRGEETTVTIALEEEMKNVINFGIYSRNFQRDKYYK</sequence>
<dbReference type="OrthoDB" id="10250282at2759"/>
<dbReference type="EnsemblMetazoa" id="XM_001120116">
    <property type="protein sequence ID" value="XP_001120116"/>
    <property type="gene ID" value="LOC724312"/>
</dbReference>
<evidence type="ECO:0000256" key="4">
    <source>
        <dbReference type="ARBA" id="ARBA00023180"/>
    </source>
</evidence>
<dbReference type="InterPro" id="IPR043957">
    <property type="entry name" value="Vanin_C"/>
</dbReference>
<keyword evidence="3" id="KW-0378">Hydrolase</keyword>
<evidence type="ECO:0000256" key="5">
    <source>
        <dbReference type="SAM" id="SignalP"/>
    </source>
</evidence>
<accession>A0A8B6XDX6</accession>
<dbReference type="InterPro" id="IPR036526">
    <property type="entry name" value="C-N_Hydrolase_sf"/>
</dbReference>
<evidence type="ECO:0000256" key="1">
    <source>
        <dbReference type="ARBA" id="ARBA00008225"/>
    </source>
</evidence>
<proteinExistence type="inferred from homology"/>
<evidence type="ECO:0000313" key="8">
    <source>
        <dbReference type="Proteomes" id="UP000005203"/>
    </source>
</evidence>
<reference evidence="9" key="2">
    <citation type="submission" date="2025-04" db="UniProtKB">
        <authorList>
            <consortium name="RefSeq"/>
        </authorList>
    </citation>
    <scope>IDENTIFICATION</scope>
    <source>
        <strain evidence="9">DH4</strain>
        <tissue evidence="9">Whole body</tissue>
    </source>
</reference>
<dbReference type="GO" id="GO:0016811">
    <property type="term" value="F:hydrolase activity, acting on carbon-nitrogen (but not peptide) bonds, in linear amides"/>
    <property type="evidence" value="ECO:0007669"/>
    <property type="project" value="InterPro"/>
</dbReference>
<keyword evidence="8" id="KW-1185">Reference proteome</keyword>
<comment type="similarity">
    <text evidence="1">Belongs to the carbon-nitrogen hydrolase superfamily. BTD/VNN family.</text>
</comment>
<dbReference type="OMA" id="FGFNPVQ"/>
<feature type="signal peptide" evidence="5">
    <location>
        <begin position="1"/>
        <end position="21"/>
    </location>
</feature>
<evidence type="ECO:0000259" key="6">
    <source>
        <dbReference type="PROSITE" id="PS50263"/>
    </source>
</evidence>
<dbReference type="Gene3D" id="3.60.110.10">
    <property type="entry name" value="Carbon-nitrogen hydrolase"/>
    <property type="match status" value="1"/>
</dbReference>
<dbReference type="CDD" id="cd07567">
    <property type="entry name" value="biotinidase_like"/>
    <property type="match status" value="1"/>
</dbReference>
<evidence type="ECO:0000313" key="9">
    <source>
        <dbReference type="RefSeq" id="XP_001120116.2"/>
    </source>
</evidence>
<dbReference type="AlphaFoldDB" id="A0A7M7FXM9"/>
<name>A0A7M7FXM9_APIME</name>
<dbReference type="PROSITE" id="PS50263">
    <property type="entry name" value="CN_HYDROLASE"/>
    <property type="match status" value="1"/>
</dbReference>
<dbReference type="PANTHER" id="PTHR10609:SF14">
    <property type="entry name" value="BIOTINIDASE"/>
    <property type="match status" value="1"/>
</dbReference>
<evidence type="ECO:0000256" key="2">
    <source>
        <dbReference type="ARBA" id="ARBA00022729"/>
    </source>
</evidence>
<keyword evidence="2 5" id="KW-0732">Signal</keyword>
<dbReference type="Proteomes" id="UP000005203">
    <property type="component" value="Linkage group LG7"/>
</dbReference>
<protein>
    <submittedName>
        <fullName evidence="9">Vanin-like protein 1</fullName>
    </submittedName>
</protein>
<feature type="domain" description="CN hydrolase" evidence="6">
    <location>
        <begin position="28"/>
        <end position="296"/>
    </location>
</feature>
<dbReference type="KEGG" id="ame:724312"/>
<feature type="chain" id="PRO_5044659205" evidence="5">
    <location>
        <begin position="22"/>
        <end position="489"/>
    </location>
</feature>
<dbReference type="GeneID" id="724312"/>
<dbReference type="RefSeq" id="XP_001120116.2">
    <property type="nucleotide sequence ID" value="XM_001120116.5"/>
</dbReference>
<dbReference type="InterPro" id="IPR003010">
    <property type="entry name" value="C-N_Hydrolase"/>
</dbReference>
<dbReference type="PANTHER" id="PTHR10609">
    <property type="entry name" value="BIOTINIDASE-RELATED"/>
    <property type="match status" value="1"/>
</dbReference>
<keyword evidence="4" id="KW-0325">Glycoprotein</keyword>
<dbReference type="Pfam" id="PF19018">
    <property type="entry name" value="Vanin_C"/>
    <property type="match status" value="1"/>
</dbReference>
<evidence type="ECO:0000313" key="7">
    <source>
        <dbReference type="EnsemblMetazoa" id="XP_001120116"/>
    </source>
</evidence>
<organism evidence="7">
    <name type="scientific">Apis mellifera</name>
    <name type="common">Honeybee</name>
    <dbReference type="NCBI Taxonomy" id="7460"/>
    <lineage>
        <taxon>Eukaryota</taxon>
        <taxon>Metazoa</taxon>
        <taxon>Ecdysozoa</taxon>
        <taxon>Arthropoda</taxon>
        <taxon>Hexapoda</taxon>
        <taxon>Insecta</taxon>
        <taxon>Pterygota</taxon>
        <taxon>Neoptera</taxon>
        <taxon>Endopterygota</taxon>
        <taxon>Hymenoptera</taxon>
        <taxon>Apocrita</taxon>
        <taxon>Aculeata</taxon>
        <taxon>Apoidea</taxon>
        <taxon>Anthophila</taxon>
        <taxon>Apidae</taxon>
        <taxon>Apis</taxon>
    </lineage>
</organism>